<protein>
    <submittedName>
        <fullName evidence="1">Uncharacterized protein</fullName>
    </submittedName>
</protein>
<organism evidence="1">
    <name type="scientific">marine sediment metagenome</name>
    <dbReference type="NCBI Taxonomy" id="412755"/>
    <lineage>
        <taxon>unclassified sequences</taxon>
        <taxon>metagenomes</taxon>
        <taxon>ecological metagenomes</taxon>
    </lineage>
</organism>
<gene>
    <name evidence="1" type="ORF">S03H2_57290</name>
</gene>
<accession>X1KDN9</accession>
<comment type="caution">
    <text evidence="1">The sequence shown here is derived from an EMBL/GenBank/DDBJ whole genome shotgun (WGS) entry which is preliminary data.</text>
</comment>
<name>X1KDN9_9ZZZZ</name>
<reference evidence="1" key="1">
    <citation type="journal article" date="2014" name="Front. Microbiol.">
        <title>High frequency of phylogenetically diverse reductive dehalogenase-homologous genes in deep subseafloor sedimentary metagenomes.</title>
        <authorList>
            <person name="Kawai M."/>
            <person name="Futagami T."/>
            <person name="Toyoda A."/>
            <person name="Takaki Y."/>
            <person name="Nishi S."/>
            <person name="Hori S."/>
            <person name="Arai W."/>
            <person name="Tsubouchi T."/>
            <person name="Morono Y."/>
            <person name="Uchiyama I."/>
            <person name="Ito T."/>
            <person name="Fujiyama A."/>
            <person name="Inagaki F."/>
            <person name="Takami H."/>
        </authorList>
    </citation>
    <scope>NUCLEOTIDE SEQUENCE</scope>
    <source>
        <strain evidence="1">Expedition CK06-06</strain>
    </source>
</reference>
<evidence type="ECO:0000313" key="1">
    <source>
        <dbReference type="EMBL" id="GAH80173.1"/>
    </source>
</evidence>
<proteinExistence type="predicted"/>
<dbReference type="EMBL" id="BARU01036719">
    <property type="protein sequence ID" value="GAH80173.1"/>
    <property type="molecule type" value="Genomic_DNA"/>
</dbReference>
<sequence length="128" mass="13779">MAIGHPDYQTMTGRGVGGESIDSYSFSGPITAGDTGTIDVGATAVGEEVFYQAFVIEVPDDSFIHDVTLSRISDGYIFWRQSFITGGSWEIPGFVFPVGEEARISVTNNGDADLTFSGAIFRTIRRIA</sequence>
<dbReference type="AlphaFoldDB" id="X1KDN9"/>